<evidence type="ECO:0000313" key="2">
    <source>
        <dbReference type="EMBL" id="AAN09870.1"/>
    </source>
</evidence>
<accession>Q8H857</accession>
<gene>
    <name evidence="2" type="primary">OSJNBb0005F01.22</name>
</gene>
<feature type="compositionally biased region" description="Gly residues" evidence="1">
    <location>
        <begin position="82"/>
        <end position="100"/>
    </location>
</feature>
<name>Q8H857_ORYSJ</name>
<feature type="compositionally biased region" description="Basic residues" evidence="1">
    <location>
        <begin position="17"/>
        <end position="45"/>
    </location>
</feature>
<feature type="region of interest" description="Disordered" evidence="1">
    <location>
        <begin position="1"/>
        <end position="111"/>
    </location>
</feature>
<protein>
    <submittedName>
        <fullName evidence="2">Uncharacterized protein</fullName>
    </submittedName>
</protein>
<dbReference type="Proteomes" id="UP000000763">
    <property type="component" value="Chromosome 10"/>
</dbReference>
<organism evidence="2 3">
    <name type="scientific">Oryza sativa subsp. japonica</name>
    <name type="common">Rice</name>
    <dbReference type="NCBI Taxonomy" id="39947"/>
    <lineage>
        <taxon>Eukaryota</taxon>
        <taxon>Viridiplantae</taxon>
        <taxon>Streptophyta</taxon>
        <taxon>Embryophyta</taxon>
        <taxon>Tracheophyta</taxon>
        <taxon>Spermatophyta</taxon>
        <taxon>Magnoliopsida</taxon>
        <taxon>Liliopsida</taxon>
        <taxon>Poales</taxon>
        <taxon>Poaceae</taxon>
        <taxon>BOP clade</taxon>
        <taxon>Oryzoideae</taxon>
        <taxon>Oryzeae</taxon>
        <taxon>Oryzinae</taxon>
        <taxon>Oryza</taxon>
        <taxon>Oryza sativa</taxon>
    </lineage>
</organism>
<feature type="compositionally biased region" description="Basic residues" evidence="1">
    <location>
        <begin position="66"/>
        <end position="75"/>
    </location>
</feature>
<evidence type="ECO:0000313" key="3">
    <source>
        <dbReference type="Proteomes" id="UP000000763"/>
    </source>
</evidence>
<dbReference type="AlphaFoldDB" id="Q8H857"/>
<dbReference type="EMBL" id="AC104322">
    <property type="protein sequence ID" value="AAN09870.1"/>
    <property type="molecule type" value="Genomic_DNA"/>
</dbReference>
<feature type="compositionally biased region" description="Basic and acidic residues" evidence="1">
    <location>
        <begin position="1"/>
        <end position="14"/>
    </location>
</feature>
<evidence type="ECO:0000256" key="1">
    <source>
        <dbReference type="SAM" id="MobiDB-lite"/>
    </source>
</evidence>
<reference evidence="3" key="2">
    <citation type="journal article" date="2008" name="Nucleic Acids Res.">
        <title>The rice annotation project database (RAP-DB): 2008 update.</title>
        <authorList>
            <consortium name="The rice annotation project (RAP)"/>
        </authorList>
    </citation>
    <scope>GENOME REANNOTATION</scope>
    <source>
        <strain evidence="3">cv. Nipponbare</strain>
    </source>
</reference>
<proteinExistence type="predicted"/>
<feature type="compositionally biased region" description="Low complexity" evidence="1">
    <location>
        <begin position="101"/>
        <end position="111"/>
    </location>
</feature>
<reference evidence="3" key="1">
    <citation type="journal article" date="2005" name="Nature">
        <title>The map-based sequence of the rice genome.</title>
        <authorList>
            <consortium name="International rice genome sequencing project (IRGSP)"/>
            <person name="Matsumoto T."/>
            <person name="Wu J."/>
            <person name="Kanamori H."/>
            <person name="Katayose Y."/>
            <person name="Fujisawa M."/>
            <person name="Namiki N."/>
            <person name="Mizuno H."/>
            <person name="Yamamoto K."/>
            <person name="Antonio B.A."/>
            <person name="Baba T."/>
            <person name="Sakata K."/>
            <person name="Nagamura Y."/>
            <person name="Aoki H."/>
            <person name="Arikawa K."/>
            <person name="Arita K."/>
            <person name="Bito T."/>
            <person name="Chiden Y."/>
            <person name="Fujitsuka N."/>
            <person name="Fukunaka R."/>
            <person name="Hamada M."/>
            <person name="Harada C."/>
            <person name="Hayashi A."/>
            <person name="Hijishita S."/>
            <person name="Honda M."/>
            <person name="Hosokawa S."/>
            <person name="Ichikawa Y."/>
            <person name="Idonuma A."/>
            <person name="Iijima M."/>
            <person name="Ikeda M."/>
            <person name="Ikeno M."/>
            <person name="Ito K."/>
            <person name="Ito S."/>
            <person name="Ito T."/>
            <person name="Ito Y."/>
            <person name="Ito Y."/>
            <person name="Iwabuchi A."/>
            <person name="Kamiya K."/>
            <person name="Karasawa W."/>
            <person name="Kurita K."/>
            <person name="Katagiri S."/>
            <person name="Kikuta A."/>
            <person name="Kobayashi H."/>
            <person name="Kobayashi N."/>
            <person name="Machita K."/>
            <person name="Maehara T."/>
            <person name="Masukawa M."/>
            <person name="Mizubayashi T."/>
            <person name="Mukai Y."/>
            <person name="Nagasaki H."/>
            <person name="Nagata Y."/>
            <person name="Naito S."/>
            <person name="Nakashima M."/>
            <person name="Nakama Y."/>
            <person name="Nakamichi Y."/>
            <person name="Nakamura M."/>
            <person name="Meguro A."/>
            <person name="Negishi M."/>
            <person name="Ohta I."/>
            <person name="Ohta T."/>
            <person name="Okamoto M."/>
            <person name="Ono N."/>
            <person name="Saji S."/>
            <person name="Sakaguchi M."/>
            <person name="Sakai K."/>
            <person name="Shibata M."/>
            <person name="Shimokawa T."/>
            <person name="Song J."/>
            <person name="Takazaki Y."/>
            <person name="Terasawa K."/>
            <person name="Tsugane M."/>
            <person name="Tsuji K."/>
            <person name="Ueda S."/>
            <person name="Waki K."/>
            <person name="Yamagata H."/>
            <person name="Yamamoto M."/>
            <person name="Yamamoto S."/>
            <person name="Yamane H."/>
            <person name="Yoshiki S."/>
            <person name="Yoshihara R."/>
            <person name="Yukawa K."/>
            <person name="Zhong H."/>
            <person name="Yano M."/>
            <person name="Yuan Q."/>
            <person name="Ouyang S."/>
            <person name="Liu J."/>
            <person name="Jones K.M."/>
            <person name="Gansberger K."/>
            <person name="Moffat K."/>
            <person name="Hill J."/>
            <person name="Bera J."/>
            <person name="Fadrosh D."/>
            <person name="Jin S."/>
            <person name="Johri S."/>
            <person name="Kim M."/>
            <person name="Overton L."/>
            <person name="Reardon M."/>
            <person name="Tsitrin T."/>
            <person name="Vuong H."/>
            <person name="Weaver B."/>
            <person name="Ciecko A."/>
            <person name="Tallon L."/>
            <person name="Jackson J."/>
            <person name="Pai G."/>
            <person name="Aken S.V."/>
            <person name="Utterback T."/>
            <person name="Reidmuller S."/>
            <person name="Feldblyum T."/>
            <person name="Hsiao J."/>
            <person name="Zismann V."/>
            <person name="Iobst S."/>
            <person name="de Vazeille A.R."/>
            <person name="Buell C.R."/>
            <person name="Ying K."/>
            <person name="Li Y."/>
            <person name="Lu T."/>
            <person name="Huang Y."/>
            <person name="Zhao Q."/>
            <person name="Feng Q."/>
            <person name="Zhang L."/>
            <person name="Zhu J."/>
            <person name="Weng Q."/>
            <person name="Mu J."/>
            <person name="Lu Y."/>
            <person name="Fan D."/>
            <person name="Liu Y."/>
            <person name="Guan J."/>
            <person name="Zhang Y."/>
            <person name="Yu S."/>
            <person name="Liu X."/>
            <person name="Zhang Y."/>
            <person name="Hong G."/>
            <person name="Han B."/>
            <person name="Choisne N."/>
            <person name="Demange N."/>
            <person name="Orjeda G."/>
            <person name="Samain S."/>
            <person name="Cattolico L."/>
            <person name="Pelletier E."/>
            <person name="Couloux A."/>
            <person name="Segurens B."/>
            <person name="Wincker P."/>
            <person name="D'Hont A."/>
            <person name="Scarpelli C."/>
            <person name="Weissenbach J."/>
            <person name="Salanoubat M."/>
            <person name="Quetier F."/>
            <person name="Yu Y."/>
            <person name="Kim H.R."/>
            <person name="Rambo T."/>
            <person name="Currie J."/>
            <person name="Collura K."/>
            <person name="Luo M."/>
            <person name="Yang T."/>
            <person name="Ammiraju J.S.S."/>
            <person name="Engler F."/>
            <person name="Soderlund C."/>
            <person name="Wing R.A."/>
            <person name="Palmer L.E."/>
            <person name="de la Bastide M."/>
            <person name="Spiegel L."/>
            <person name="Nascimento L."/>
            <person name="Zutavern T."/>
            <person name="O'Shaughnessy A."/>
            <person name="Dike S."/>
            <person name="Dedhia N."/>
            <person name="Preston R."/>
            <person name="Balija V."/>
            <person name="McCombie W.R."/>
            <person name="Chow T."/>
            <person name="Chen H."/>
            <person name="Chung M."/>
            <person name="Chen C."/>
            <person name="Shaw J."/>
            <person name="Wu H."/>
            <person name="Hsiao K."/>
            <person name="Chao Y."/>
            <person name="Chu M."/>
            <person name="Cheng C."/>
            <person name="Hour A."/>
            <person name="Lee P."/>
            <person name="Lin S."/>
            <person name="Lin Y."/>
            <person name="Liou J."/>
            <person name="Liu S."/>
            <person name="Hsing Y."/>
            <person name="Raghuvanshi S."/>
            <person name="Mohanty A."/>
            <person name="Bharti A.K."/>
            <person name="Gaur A."/>
            <person name="Gupta V."/>
            <person name="Kumar D."/>
            <person name="Ravi V."/>
            <person name="Vij S."/>
            <person name="Kapur A."/>
            <person name="Khurana P."/>
            <person name="Khurana P."/>
            <person name="Khurana J.P."/>
            <person name="Tyagi A.K."/>
            <person name="Gaikwad K."/>
            <person name="Singh A."/>
            <person name="Dalal V."/>
            <person name="Srivastava S."/>
            <person name="Dixit A."/>
            <person name="Pal A.K."/>
            <person name="Ghazi I.A."/>
            <person name="Yadav M."/>
            <person name="Pandit A."/>
            <person name="Bhargava A."/>
            <person name="Sureshbabu K."/>
            <person name="Batra K."/>
            <person name="Sharma T.R."/>
            <person name="Mohapatra T."/>
            <person name="Singh N.K."/>
            <person name="Messing J."/>
            <person name="Nelson A.B."/>
            <person name="Fuks G."/>
            <person name="Kavchok S."/>
            <person name="Keizer G."/>
            <person name="Linton E."/>
            <person name="Llaca V."/>
            <person name="Song R."/>
            <person name="Tanyolac B."/>
            <person name="Young S."/>
            <person name="Ho-Il K."/>
            <person name="Hahn J.H."/>
            <person name="Sangsakoo G."/>
            <person name="Vanavichit A."/>
            <person name="de Mattos Luiz.A.T."/>
            <person name="Zimmer P.D."/>
            <person name="Malone G."/>
            <person name="Dellagostin O."/>
            <person name="de Oliveira A.C."/>
            <person name="Bevan M."/>
            <person name="Bancroft I."/>
            <person name="Minx P."/>
            <person name="Cordum H."/>
            <person name="Wilson R."/>
            <person name="Cheng Z."/>
            <person name="Jin W."/>
            <person name="Jiang J."/>
            <person name="Leong S.A."/>
            <person name="Iwama H."/>
            <person name="Gojobori T."/>
            <person name="Itoh T."/>
            <person name="Niimura Y."/>
            <person name="Fujii Y."/>
            <person name="Habara T."/>
            <person name="Sakai H."/>
            <person name="Sato Y."/>
            <person name="Wilson G."/>
            <person name="Kumar K."/>
            <person name="McCouch S."/>
            <person name="Juretic N."/>
            <person name="Hoen D."/>
            <person name="Wright S."/>
            <person name="Bruskiewich R."/>
            <person name="Bureau T."/>
            <person name="Miyao A."/>
            <person name="Hirochika H."/>
            <person name="Nishikawa T."/>
            <person name="Kadowaki K."/>
            <person name="Sugiura M."/>
            <person name="Burr B."/>
            <person name="Sasaki T."/>
        </authorList>
    </citation>
    <scope>NUCLEOTIDE SEQUENCE [LARGE SCALE GENOMIC DNA]</scope>
    <source>
        <strain evidence="3">cv. Nipponbare</strain>
    </source>
</reference>
<sequence>METAAADRMEEASRRGGGWRRRGRGGGRRRRHGCGGGRKRRRRRRAEAATARWRAAAARRGEWRRWRQRRRGGGRRRPDAVKGGGGGGADAVEGGGGVGGSVEAEAASAARWRWRRRDGGERIGMRRDRRSEVDGGCVVAAATAAAVATQADAVVGHDGYHRLSPYLVPTSLPRNSGDHLRPRLGVATGLHPPGLATPSPSPVCKKSPVPIPIPAHGGRIYPVPVPMRVRGTRQRHGVSDGAAAWSRRRRPGVGGDGGALWYPDVDAATQRLGGGWDAAPALWWSAGRCSLPVYRSGSGI</sequence>
<feature type="compositionally biased region" description="Low complexity" evidence="1">
    <location>
        <begin position="48"/>
        <end position="58"/>
    </location>
</feature>